<dbReference type="EMBL" id="BPRH01001966">
    <property type="protein sequence ID" value="GJF15404.1"/>
    <property type="molecule type" value="Genomic_DNA"/>
</dbReference>
<reference evidence="3 4" key="1">
    <citation type="submission" date="2021-08" db="EMBL/GenBank/DDBJ databases">
        <title>Draft genome sequence of Mycolicibacterium sp. NGTWS1702 strain.</title>
        <authorList>
            <person name="Matsumoto M."/>
            <person name="Tang B.C.C."/>
            <person name="Machida Y."/>
            <person name="Matoyama H."/>
            <person name="Kishihara T."/>
            <person name="Sato S."/>
            <person name="Kondo I."/>
            <person name="Sano M."/>
            <person name="Kato G."/>
        </authorList>
    </citation>
    <scope>NUCLEOTIDE SEQUENCE [LARGE SCALE GENOMIC DNA]</scope>
    <source>
        <strain evidence="3 4">NGTWSNA01</strain>
    </source>
</reference>
<evidence type="ECO:0000313" key="3">
    <source>
        <dbReference type="EMBL" id="GJF15404.1"/>
    </source>
</evidence>
<feature type="region of interest" description="Disordered" evidence="2">
    <location>
        <begin position="22"/>
        <end position="49"/>
    </location>
</feature>
<keyword evidence="4" id="KW-1185">Reference proteome</keyword>
<comment type="caution">
    <text evidence="3">The sequence shown here is derived from an EMBL/GenBank/DDBJ whole genome shotgun (WGS) entry which is preliminary data.</text>
</comment>
<keyword evidence="1" id="KW-0732">Signal</keyword>
<sequence length="227" mass="23066">MAALGTATVLLGFGLAGCGTDSGTKATSSEPAVTSSTAGAPVAAPSSSAQVQGPAYTIADYARDNGITQSMVKRNAPGAPQFDLPVPVGWVDVSGGAPDVSWGVVVPKDALNDDDAPSIIARMGRLSGGKVDQAKILELAPNKVRNMPGYQGADIGQRGTVSGFKSAQIAGTIVHQGQPVFVVRETVVIPGRDGTYLLALDAQGAPDQQDVILKAMSAIDAESRIVP</sequence>
<accession>A0ABQ4VGM4</accession>
<name>A0ABQ4VGM4_9MYCO</name>
<evidence type="ECO:0000256" key="2">
    <source>
        <dbReference type="SAM" id="MobiDB-lite"/>
    </source>
</evidence>
<dbReference type="Gene3D" id="3.40.1000.10">
    <property type="entry name" value="Mog1/PsbP, alpha/beta/alpha sandwich"/>
    <property type="match status" value="1"/>
</dbReference>
<organism evidence="3 4">
    <name type="scientific">Mycolicibacterium cyprinidarum</name>
    <dbReference type="NCBI Taxonomy" id="2860311"/>
    <lineage>
        <taxon>Bacteria</taxon>
        <taxon>Bacillati</taxon>
        <taxon>Actinomycetota</taxon>
        <taxon>Actinomycetes</taxon>
        <taxon>Mycobacteriales</taxon>
        <taxon>Mycobacteriaceae</taxon>
        <taxon>Mycolicibacterium</taxon>
    </lineage>
</organism>
<evidence type="ECO:0000313" key="4">
    <source>
        <dbReference type="Proteomes" id="UP001060504"/>
    </source>
</evidence>
<feature type="compositionally biased region" description="Polar residues" evidence="2">
    <location>
        <begin position="22"/>
        <end position="31"/>
    </location>
</feature>
<dbReference type="InterPro" id="IPR019674">
    <property type="entry name" value="Lipoprotein_LpqN/LpqT-like"/>
</dbReference>
<proteinExistence type="predicted"/>
<dbReference type="Pfam" id="PF10738">
    <property type="entry name" value="Lpp-LpqN"/>
    <property type="match status" value="1"/>
</dbReference>
<protein>
    <recommendedName>
        <fullName evidence="5">Lipoprotein LpqN</fullName>
    </recommendedName>
</protein>
<gene>
    <name evidence="3" type="ORF">NGTWS1702_18710</name>
</gene>
<evidence type="ECO:0008006" key="5">
    <source>
        <dbReference type="Google" id="ProtNLM"/>
    </source>
</evidence>
<dbReference type="Proteomes" id="UP001060504">
    <property type="component" value="Unassembled WGS sequence"/>
</dbReference>
<feature type="compositionally biased region" description="Low complexity" evidence="2">
    <location>
        <begin position="32"/>
        <end position="49"/>
    </location>
</feature>
<evidence type="ECO:0000256" key="1">
    <source>
        <dbReference type="ARBA" id="ARBA00022729"/>
    </source>
</evidence>